<evidence type="ECO:0000259" key="1">
    <source>
        <dbReference type="Pfam" id="PF12697"/>
    </source>
</evidence>
<dbReference type="PRINTS" id="PR00111">
    <property type="entry name" value="ABHYDROLASE"/>
</dbReference>
<dbReference type="RefSeq" id="WP_241042194.1">
    <property type="nucleotide sequence ID" value="NZ_BAAAJF010000048.1"/>
</dbReference>
<protein>
    <submittedName>
        <fullName evidence="2">Alpha/beta hydrolase</fullName>
    </submittedName>
</protein>
<accession>A0ABS9TS68</accession>
<sequence length="292" mass="32403">MSEIYRSEAGARLLRERYLQALERWPVENERFHVPTREGETFVIASGPATAPALVLLHGSGGNSAQWIDSIAELATHFRVYAVDVIGERGLSAPSRPPMASDRYAVWLDGVLEFLGLEQVRIMGISLGGWLALDYATRRPGRVERLALSCPTGIGRQKKGFLLKALLLNSLGRWGRRKSVTEVLGSGLSTMEPAVATMVVEEVMLVAENYRYRMGELPVFDDETLRRLTMPVHVLVGERDVMVDSAETKRRLEDTVPHATVRLLPGVGHFIPAQPDVELEFLTSVIQGEHHA</sequence>
<keyword evidence="3" id="KW-1185">Reference proteome</keyword>
<reference evidence="2 3" key="1">
    <citation type="submission" date="2022-03" db="EMBL/GenBank/DDBJ databases">
        <title>Pseudonocardia alaer sp. nov., a novel actinomycete isolated from reed forest soil.</title>
        <authorList>
            <person name="Wang L."/>
        </authorList>
    </citation>
    <scope>NUCLEOTIDE SEQUENCE [LARGE SCALE GENOMIC DNA]</scope>
    <source>
        <strain evidence="2 3">Y-16303</strain>
    </source>
</reference>
<feature type="domain" description="AB hydrolase-1" evidence="1">
    <location>
        <begin position="54"/>
        <end position="276"/>
    </location>
</feature>
<keyword evidence="2" id="KW-0378">Hydrolase</keyword>
<dbReference type="GO" id="GO:0016787">
    <property type="term" value="F:hydrolase activity"/>
    <property type="evidence" value="ECO:0007669"/>
    <property type="project" value="UniProtKB-KW"/>
</dbReference>
<dbReference type="Gene3D" id="3.40.50.1820">
    <property type="entry name" value="alpha/beta hydrolase"/>
    <property type="match status" value="1"/>
</dbReference>
<evidence type="ECO:0000313" key="2">
    <source>
        <dbReference type="EMBL" id="MCH6171390.1"/>
    </source>
</evidence>
<dbReference type="SUPFAM" id="SSF53474">
    <property type="entry name" value="alpha/beta-Hydrolases"/>
    <property type="match status" value="1"/>
</dbReference>
<gene>
    <name evidence="2" type="ORF">MMF94_37345</name>
</gene>
<organism evidence="2 3">
    <name type="scientific">Pseudonocardia alaniniphila</name>
    <dbReference type="NCBI Taxonomy" id="75291"/>
    <lineage>
        <taxon>Bacteria</taxon>
        <taxon>Bacillati</taxon>
        <taxon>Actinomycetota</taxon>
        <taxon>Actinomycetes</taxon>
        <taxon>Pseudonocardiales</taxon>
        <taxon>Pseudonocardiaceae</taxon>
        <taxon>Pseudonocardia</taxon>
    </lineage>
</organism>
<dbReference type="PANTHER" id="PTHR43798:SF33">
    <property type="entry name" value="HYDROLASE, PUTATIVE (AFU_ORTHOLOGUE AFUA_2G14860)-RELATED"/>
    <property type="match status" value="1"/>
</dbReference>
<dbReference type="InterPro" id="IPR029058">
    <property type="entry name" value="AB_hydrolase_fold"/>
</dbReference>
<dbReference type="EMBL" id="JAKXMK010000042">
    <property type="protein sequence ID" value="MCH6171390.1"/>
    <property type="molecule type" value="Genomic_DNA"/>
</dbReference>
<name>A0ABS9TS68_9PSEU</name>
<dbReference type="PANTHER" id="PTHR43798">
    <property type="entry name" value="MONOACYLGLYCEROL LIPASE"/>
    <property type="match status" value="1"/>
</dbReference>
<evidence type="ECO:0000313" key="3">
    <source>
        <dbReference type="Proteomes" id="UP001299970"/>
    </source>
</evidence>
<dbReference type="InterPro" id="IPR000073">
    <property type="entry name" value="AB_hydrolase_1"/>
</dbReference>
<proteinExistence type="predicted"/>
<dbReference type="Pfam" id="PF12697">
    <property type="entry name" value="Abhydrolase_6"/>
    <property type="match status" value="1"/>
</dbReference>
<dbReference type="Proteomes" id="UP001299970">
    <property type="component" value="Unassembled WGS sequence"/>
</dbReference>
<dbReference type="InterPro" id="IPR050266">
    <property type="entry name" value="AB_hydrolase_sf"/>
</dbReference>
<comment type="caution">
    <text evidence="2">The sequence shown here is derived from an EMBL/GenBank/DDBJ whole genome shotgun (WGS) entry which is preliminary data.</text>
</comment>